<dbReference type="InterPro" id="IPR011680">
    <property type="entry name" value="FEZ"/>
</dbReference>
<comment type="similarity">
    <text evidence="1">Belongs to the zygin family.</text>
</comment>
<evidence type="ECO:0000256" key="2">
    <source>
        <dbReference type="ARBA" id="ARBA00022553"/>
    </source>
</evidence>
<evidence type="ECO:0000256" key="1">
    <source>
        <dbReference type="ARBA" id="ARBA00006788"/>
    </source>
</evidence>
<evidence type="ECO:0000313" key="6">
    <source>
        <dbReference type="Proteomes" id="UP001163046"/>
    </source>
</evidence>
<evidence type="ECO:0000256" key="4">
    <source>
        <dbReference type="SAM" id="MobiDB-lite"/>
    </source>
</evidence>
<evidence type="ECO:0000256" key="3">
    <source>
        <dbReference type="ARBA" id="ARBA00023054"/>
    </source>
</evidence>
<gene>
    <name evidence="5" type="primary">FEZ2</name>
    <name evidence="5" type="ORF">OS493_029064</name>
</gene>
<dbReference type="AlphaFoldDB" id="A0A9X0CJ02"/>
<accession>A0A9X0CJ02</accession>
<feature type="region of interest" description="Disordered" evidence="4">
    <location>
        <begin position="146"/>
        <end position="177"/>
    </location>
</feature>
<dbReference type="PANTHER" id="PTHR12394">
    <property type="entry name" value="ZYGIN"/>
    <property type="match status" value="1"/>
</dbReference>
<name>A0A9X0CJ02_9CNID</name>
<evidence type="ECO:0000313" key="5">
    <source>
        <dbReference type="EMBL" id="KAJ7354955.1"/>
    </source>
</evidence>
<dbReference type="Proteomes" id="UP001163046">
    <property type="component" value="Unassembled WGS sequence"/>
</dbReference>
<organism evidence="5 6">
    <name type="scientific">Desmophyllum pertusum</name>
    <dbReference type="NCBI Taxonomy" id="174260"/>
    <lineage>
        <taxon>Eukaryota</taxon>
        <taxon>Metazoa</taxon>
        <taxon>Cnidaria</taxon>
        <taxon>Anthozoa</taxon>
        <taxon>Hexacorallia</taxon>
        <taxon>Scleractinia</taxon>
        <taxon>Caryophylliina</taxon>
        <taxon>Caryophylliidae</taxon>
        <taxon>Desmophyllum</taxon>
    </lineage>
</organism>
<dbReference type="PANTHER" id="PTHR12394:SF12">
    <property type="entry name" value="LD08195P"/>
    <property type="match status" value="1"/>
</dbReference>
<dbReference type="OrthoDB" id="7959977at2759"/>
<dbReference type="GO" id="GO:0005737">
    <property type="term" value="C:cytoplasm"/>
    <property type="evidence" value="ECO:0007669"/>
    <property type="project" value="TreeGrafter"/>
</dbReference>
<dbReference type="EMBL" id="MU827330">
    <property type="protein sequence ID" value="KAJ7354955.1"/>
    <property type="molecule type" value="Genomic_DNA"/>
</dbReference>
<keyword evidence="6" id="KW-1185">Reference proteome</keyword>
<feature type="region of interest" description="Disordered" evidence="4">
    <location>
        <begin position="1"/>
        <end position="33"/>
    </location>
</feature>
<comment type="caution">
    <text evidence="5">The sequence shown here is derived from an EMBL/GenBank/DDBJ whole genome shotgun (WGS) entry which is preliminary data.</text>
</comment>
<reference evidence="5" key="1">
    <citation type="submission" date="2023-01" db="EMBL/GenBank/DDBJ databases">
        <title>Genome assembly of the deep-sea coral Lophelia pertusa.</title>
        <authorList>
            <person name="Herrera S."/>
            <person name="Cordes E."/>
        </authorList>
    </citation>
    <scope>NUCLEOTIDE SEQUENCE</scope>
    <source>
        <strain evidence="5">USNM1676648</strain>
        <tissue evidence="5">Polyp</tissue>
    </source>
</reference>
<protein>
    <submittedName>
        <fullName evidence="5">Positive regulation of anterograde axonal transport of mitochondrion</fullName>
    </submittedName>
</protein>
<sequence>MAGSEEGSPPDDDNEWSDFSSNSSTTNTFDDVPFGRRSLDPVGVINTLISCFPWTSDNSTSATHNEAPCANDRILDHVDPSLQTYGEPLIWRCSQTQVKFARALNLPSSCENHLPSWQHEEDADFVSTRSFDFHKFAEKFSSQSSSQRWSSDSNELPEDFVLSKSPDPLSSTVDSDSDNEDEIFLVFRGKPNSRLSSFDECQAAAGLSELSSGELLDLKQEMAAYVKEYSDVLVEELTLREDLEREKEIKNKFISTLLAVQSRIRELQSGQGKGRKGSSAHSGKFLTTVIPYDEFDGGPSTKVLLQLVEIMEALIANSPIVPGLLTEYILKVLCAED</sequence>
<proteinExistence type="inferred from homology"/>
<dbReference type="Pfam" id="PF07763">
    <property type="entry name" value="FEZ"/>
    <property type="match status" value="1"/>
</dbReference>
<keyword evidence="3" id="KW-0175">Coiled coil</keyword>
<dbReference type="GO" id="GO:0030424">
    <property type="term" value="C:axon"/>
    <property type="evidence" value="ECO:0007669"/>
    <property type="project" value="TreeGrafter"/>
</dbReference>
<keyword evidence="2" id="KW-0597">Phosphoprotein</keyword>
<feature type="compositionally biased region" description="Low complexity" evidence="4">
    <location>
        <begin position="17"/>
        <end position="31"/>
    </location>
</feature>